<evidence type="ECO:0000256" key="1">
    <source>
        <dbReference type="SAM" id="MobiDB-lite"/>
    </source>
</evidence>
<keyword evidence="3" id="KW-1185">Reference proteome</keyword>
<feature type="compositionally biased region" description="Polar residues" evidence="1">
    <location>
        <begin position="59"/>
        <end position="70"/>
    </location>
</feature>
<feature type="region of interest" description="Disordered" evidence="1">
    <location>
        <begin position="49"/>
        <end position="70"/>
    </location>
</feature>
<name>A0A1G9NW82_9FLAO</name>
<organism evidence="2 3">
    <name type="scientific">Kriegella aquimaris</name>
    <dbReference type="NCBI Taxonomy" id="192904"/>
    <lineage>
        <taxon>Bacteria</taxon>
        <taxon>Pseudomonadati</taxon>
        <taxon>Bacteroidota</taxon>
        <taxon>Flavobacteriia</taxon>
        <taxon>Flavobacteriales</taxon>
        <taxon>Flavobacteriaceae</taxon>
        <taxon>Kriegella</taxon>
    </lineage>
</organism>
<evidence type="ECO:0000313" key="2">
    <source>
        <dbReference type="EMBL" id="SDL90235.1"/>
    </source>
</evidence>
<sequence length="70" mass="7797">MSIENETKGLAEPFKGITIDGNVQEGIEILQNEQDSGLKMLRSLNDKQENDAVIESSKEGNNNLTEAYQR</sequence>
<dbReference type="AlphaFoldDB" id="A0A1G9NW82"/>
<dbReference type="Proteomes" id="UP000199440">
    <property type="component" value="Unassembled WGS sequence"/>
</dbReference>
<dbReference type="EMBL" id="FNGV01000003">
    <property type="protein sequence ID" value="SDL90235.1"/>
    <property type="molecule type" value="Genomic_DNA"/>
</dbReference>
<evidence type="ECO:0000313" key="3">
    <source>
        <dbReference type="Proteomes" id="UP000199440"/>
    </source>
</evidence>
<accession>A0A1G9NW82</accession>
<proteinExistence type="predicted"/>
<reference evidence="2 3" key="1">
    <citation type="submission" date="2016-10" db="EMBL/GenBank/DDBJ databases">
        <authorList>
            <person name="de Groot N.N."/>
        </authorList>
    </citation>
    <scope>NUCLEOTIDE SEQUENCE [LARGE SCALE GENOMIC DNA]</scope>
    <source>
        <strain evidence="2 3">DSM 19886</strain>
    </source>
</reference>
<protein>
    <submittedName>
        <fullName evidence="2">Uncharacterized protein</fullName>
    </submittedName>
</protein>
<gene>
    <name evidence="2" type="ORF">SAMN04488514_103334</name>
</gene>
<dbReference type="RefSeq" id="WP_089887900.1">
    <property type="nucleotide sequence ID" value="NZ_FNGV01000003.1"/>
</dbReference>